<accession>A0A1R3H1B4</accession>
<sequence length="46" mass="5422">MGWEDLSQVALKREKGNWVFFLWVVVGYLDISERTKGNYLFIGNKN</sequence>
<comment type="caution">
    <text evidence="1">The sequence shown here is derived from an EMBL/GenBank/DDBJ whole genome shotgun (WGS) entry which is preliminary data.</text>
</comment>
<dbReference type="Proteomes" id="UP000187203">
    <property type="component" value="Unassembled WGS sequence"/>
</dbReference>
<protein>
    <submittedName>
        <fullName evidence="1">Uncharacterized protein</fullName>
    </submittedName>
</protein>
<reference evidence="2" key="1">
    <citation type="submission" date="2013-09" db="EMBL/GenBank/DDBJ databases">
        <title>Corchorus olitorius genome sequencing.</title>
        <authorList>
            <person name="Alam M."/>
            <person name="Haque M.S."/>
            <person name="Islam M.S."/>
            <person name="Emdad E.M."/>
            <person name="Islam M.M."/>
            <person name="Ahmed B."/>
            <person name="Halim A."/>
            <person name="Hossen Q.M.M."/>
            <person name="Hossain M.Z."/>
            <person name="Ahmed R."/>
            <person name="Khan M.M."/>
            <person name="Islam R."/>
            <person name="Rashid M.M."/>
            <person name="Khan S.A."/>
            <person name="Rahman M.S."/>
            <person name="Alam M."/>
            <person name="Yahiya A.S."/>
            <person name="Khan M.S."/>
            <person name="Azam M.S."/>
            <person name="Haque T."/>
            <person name="Lashkar M.Z.H."/>
            <person name="Akhand A.I."/>
            <person name="Morshed G."/>
            <person name="Roy S."/>
            <person name="Uddin K.S."/>
            <person name="Rabeya T."/>
            <person name="Hossain A.S."/>
            <person name="Chowdhury A."/>
            <person name="Snigdha A.R."/>
            <person name="Mortoza M.S."/>
            <person name="Matin S.A."/>
            <person name="Hoque S.M.E."/>
            <person name="Islam M.K."/>
            <person name="Roy D.K."/>
            <person name="Haider R."/>
            <person name="Moosa M.M."/>
            <person name="Elias S.M."/>
            <person name="Hasan A.M."/>
            <person name="Jahan S."/>
            <person name="Shafiuddin M."/>
            <person name="Mahmood N."/>
            <person name="Shommy N.S."/>
        </authorList>
    </citation>
    <scope>NUCLEOTIDE SEQUENCE [LARGE SCALE GENOMIC DNA]</scope>
    <source>
        <strain evidence="2">cv. O-4</strain>
    </source>
</reference>
<proteinExistence type="predicted"/>
<keyword evidence="2" id="KW-1185">Reference proteome</keyword>
<dbReference type="AlphaFoldDB" id="A0A1R3H1B4"/>
<evidence type="ECO:0000313" key="2">
    <source>
        <dbReference type="Proteomes" id="UP000187203"/>
    </source>
</evidence>
<dbReference type="EMBL" id="AWUE01021012">
    <property type="protein sequence ID" value="OMO64119.1"/>
    <property type="molecule type" value="Genomic_DNA"/>
</dbReference>
<evidence type="ECO:0000313" key="1">
    <source>
        <dbReference type="EMBL" id="OMO64119.1"/>
    </source>
</evidence>
<organism evidence="1 2">
    <name type="scientific">Corchorus olitorius</name>
    <dbReference type="NCBI Taxonomy" id="93759"/>
    <lineage>
        <taxon>Eukaryota</taxon>
        <taxon>Viridiplantae</taxon>
        <taxon>Streptophyta</taxon>
        <taxon>Embryophyta</taxon>
        <taxon>Tracheophyta</taxon>
        <taxon>Spermatophyta</taxon>
        <taxon>Magnoliopsida</taxon>
        <taxon>eudicotyledons</taxon>
        <taxon>Gunneridae</taxon>
        <taxon>Pentapetalae</taxon>
        <taxon>rosids</taxon>
        <taxon>malvids</taxon>
        <taxon>Malvales</taxon>
        <taxon>Malvaceae</taxon>
        <taxon>Grewioideae</taxon>
        <taxon>Apeibeae</taxon>
        <taxon>Corchorus</taxon>
    </lineage>
</organism>
<name>A0A1R3H1B4_9ROSI</name>
<gene>
    <name evidence="1" type="ORF">COLO4_32108</name>
</gene>